<sequence>MNESQMPISKSAPIRAISTEQGINYLESNHISINDFIDKQIPSNYGMVYSLPSGEVVLLESGLRDKYTAFIFDSMSVFEKCCEIDYFPVPKENMTWLEAHASEVQNFLIEDDFYLKPLYSILDKMPLFNNINECQSIFDKISIYIRKKSIAFEEKENICYCFSLAVARFCIQKMQIKWQIKKFYEVFNPIYVPFLVHKEHNSNILANIFEPIFRVRDSPTKLPFSLFFYQLSNISIDINLDESTS</sequence>
<comment type="caution">
    <text evidence="1">The sequence shown here is derived from an EMBL/GenBank/DDBJ whole genome shotgun (WGS) entry which is preliminary data.</text>
</comment>
<dbReference type="Proteomes" id="UP001501153">
    <property type="component" value="Unassembled WGS sequence"/>
</dbReference>
<dbReference type="EMBL" id="BAABGZ010000013">
    <property type="protein sequence ID" value="GAA4351025.1"/>
    <property type="molecule type" value="Genomic_DNA"/>
</dbReference>
<protein>
    <recommendedName>
        <fullName evidence="3">DUF3822 family protein</fullName>
    </recommendedName>
</protein>
<reference evidence="2" key="1">
    <citation type="journal article" date="2019" name="Int. J. Syst. Evol. Microbiol.">
        <title>The Global Catalogue of Microorganisms (GCM) 10K type strain sequencing project: providing services to taxonomists for standard genome sequencing and annotation.</title>
        <authorList>
            <consortium name="The Broad Institute Genomics Platform"/>
            <consortium name="The Broad Institute Genome Sequencing Center for Infectious Disease"/>
            <person name="Wu L."/>
            <person name="Ma J."/>
        </authorList>
    </citation>
    <scope>NUCLEOTIDE SEQUENCE [LARGE SCALE GENOMIC DNA]</scope>
    <source>
        <strain evidence="2">JCM 17923</strain>
    </source>
</reference>
<organism evidence="1 2">
    <name type="scientific">Hymenobacter saemangeumensis</name>
    <dbReference type="NCBI Taxonomy" id="1084522"/>
    <lineage>
        <taxon>Bacteria</taxon>
        <taxon>Pseudomonadati</taxon>
        <taxon>Bacteroidota</taxon>
        <taxon>Cytophagia</taxon>
        <taxon>Cytophagales</taxon>
        <taxon>Hymenobacteraceae</taxon>
        <taxon>Hymenobacter</taxon>
    </lineage>
</organism>
<accession>A0ABP8I4A4</accession>
<keyword evidence="2" id="KW-1185">Reference proteome</keyword>
<proteinExistence type="predicted"/>
<dbReference type="RefSeq" id="WP_345234308.1">
    <property type="nucleotide sequence ID" value="NZ_BAABGZ010000013.1"/>
</dbReference>
<evidence type="ECO:0008006" key="3">
    <source>
        <dbReference type="Google" id="ProtNLM"/>
    </source>
</evidence>
<evidence type="ECO:0000313" key="2">
    <source>
        <dbReference type="Proteomes" id="UP001501153"/>
    </source>
</evidence>
<gene>
    <name evidence="1" type="ORF">GCM10023185_09350</name>
</gene>
<name>A0ABP8I4A4_9BACT</name>
<evidence type="ECO:0000313" key="1">
    <source>
        <dbReference type="EMBL" id="GAA4351025.1"/>
    </source>
</evidence>